<accession>A0A085MTK5</accession>
<evidence type="ECO:0000313" key="2">
    <source>
        <dbReference type="EMBL" id="KFD60551.1"/>
    </source>
</evidence>
<keyword evidence="1" id="KW-0472">Membrane</keyword>
<keyword evidence="1" id="KW-0812">Transmembrane</keyword>
<gene>
    <name evidence="2" type="ORF">M514_27255</name>
</gene>
<protein>
    <submittedName>
        <fullName evidence="2">Uncharacterized protein</fullName>
    </submittedName>
</protein>
<evidence type="ECO:0000256" key="1">
    <source>
        <dbReference type="SAM" id="Phobius"/>
    </source>
</evidence>
<reference evidence="2" key="1">
    <citation type="journal article" date="2014" name="Nat. Genet.">
        <title>Genome and transcriptome of the porcine whipworm Trichuris suis.</title>
        <authorList>
            <person name="Jex A.R."/>
            <person name="Nejsum P."/>
            <person name="Schwarz E.M."/>
            <person name="Hu L."/>
            <person name="Young N.D."/>
            <person name="Hall R.S."/>
            <person name="Korhonen P.K."/>
            <person name="Liao S."/>
            <person name="Thamsborg S."/>
            <person name="Xia J."/>
            <person name="Xu P."/>
            <person name="Wang S."/>
            <person name="Scheerlinck J.P."/>
            <person name="Hofmann A."/>
            <person name="Sternberg P.W."/>
            <person name="Wang J."/>
            <person name="Gasser R.B."/>
        </authorList>
    </citation>
    <scope>NUCLEOTIDE SEQUENCE [LARGE SCALE GENOMIC DNA]</scope>
    <source>
        <strain evidence="2">DCEP-RM93F</strain>
    </source>
</reference>
<dbReference type="PANTHER" id="PTHR45913:SF22">
    <property type="entry name" value="SCAN BOX DOMAIN-CONTAINING PROTEIN"/>
    <property type="match status" value="1"/>
</dbReference>
<name>A0A085MTK5_9BILA</name>
<dbReference type="PANTHER" id="PTHR45913">
    <property type="entry name" value="EPM2A-INTERACTING PROTEIN 1"/>
    <property type="match status" value="1"/>
</dbReference>
<dbReference type="AlphaFoldDB" id="A0A085MTK5"/>
<feature type="transmembrane region" description="Helical" evidence="1">
    <location>
        <begin position="16"/>
        <end position="34"/>
    </location>
</feature>
<keyword evidence="1" id="KW-1133">Transmembrane helix</keyword>
<sequence>MGDDHSVSSVRRMTKILTVYCFILKFVIGSFGIVRERECYTARQLEEIQERRRIPNAMMLKGDSNGLIITKVIISAFASKLVIFKWNLGRGEFCQIPLLAVLKKNAEVADDDILVYRHFEMLHADFVKRFNDILSVEIPDWAVTDPFFNVEEAGTELQEDLGELQNNEESKPKFMSGSLVLVTATNSTTSFSVMGCCGKAYRFSILNVGFSAVTDLLNKKSNRLQIVKRGSLRIVLASINPDVKKLVSLHQAHPSH</sequence>
<dbReference type="EMBL" id="KL367661">
    <property type="protein sequence ID" value="KFD60551.1"/>
    <property type="molecule type" value="Genomic_DNA"/>
</dbReference>
<organism evidence="2">
    <name type="scientific">Trichuris suis</name>
    <name type="common">pig whipworm</name>
    <dbReference type="NCBI Taxonomy" id="68888"/>
    <lineage>
        <taxon>Eukaryota</taxon>
        <taxon>Metazoa</taxon>
        <taxon>Ecdysozoa</taxon>
        <taxon>Nematoda</taxon>
        <taxon>Enoplea</taxon>
        <taxon>Dorylaimia</taxon>
        <taxon>Trichinellida</taxon>
        <taxon>Trichuridae</taxon>
        <taxon>Trichuris</taxon>
    </lineage>
</organism>
<dbReference type="Proteomes" id="UP000030758">
    <property type="component" value="Unassembled WGS sequence"/>
</dbReference>
<proteinExistence type="predicted"/>